<dbReference type="AlphaFoldDB" id="A0AAX4JU03"/>
<feature type="chain" id="PRO_5044027921" evidence="2">
    <location>
        <begin position="18"/>
        <end position="66"/>
    </location>
</feature>
<evidence type="ECO:0000313" key="4">
    <source>
        <dbReference type="Proteomes" id="UP001355207"/>
    </source>
</evidence>
<dbReference type="RefSeq" id="XP_066075663.1">
    <property type="nucleotide sequence ID" value="XM_066219566.1"/>
</dbReference>
<evidence type="ECO:0000256" key="2">
    <source>
        <dbReference type="SAM" id="SignalP"/>
    </source>
</evidence>
<dbReference type="GeneID" id="91094485"/>
<keyword evidence="2" id="KW-0732">Signal</keyword>
<proteinExistence type="predicted"/>
<feature type="region of interest" description="Disordered" evidence="1">
    <location>
        <begin position="30"/>
        <end position="66"/>
    </location>
</feature>
<dbReference type="EMBL" id="CP144101">
    <property type="protein sequence ID" value="WWC88900.1"/>
    <property type="molecule type" value="Genomic_DNA"/>
</dbReference>
<protein>
    <submittedName>
        <fullName evidence="3">Uncharacterized protein</fullName>
    </submittedName>
</protein>
<name>A0AAX4JU03_9TREE</name>
<feature type="compositionally biased region" description="Basic and acidic residues" evidence="1">
    <location>
        <begin position="57"/>
        <end position="66"/>
    </location>
</feature>
<reference evidence="3 4" key="1">
    <citation type="submission" date="2024-01" db="EMBL/GenBank/DDBJ databases">
        <title>Comparative genomics of Cryptococcus and Kwoniella reveals pathogenesis evolution and contrasting modes of karyotype evolution via chromosome fusion or intercentromeric recombination.</title>
        <authorList>
            <person name="Coelho M.A."/>
            <person name="David-Palma M."/>
            <person name="Shea T."/>
            <person name="Bowers K."/>
            <person name="McGinley-Smith S."/>
            <person name="Mohammad A.W."/>
            <person name="Gnirke A."/>
            <person name="Yurkov A.M."/>
            <person name="Nowrousian M."/>
            <person name="Sun S."/>
            <person name="Cuomo C.A."/>
            <person name="Heitman J."/>
        </authorList>
    </citation>
    <scope>NUCLEOTIDE SEQUENCE [LARGE SCALE GENOMIC DNA]</scope>
    <source>
        <strain evidence="3 4">CBS 6074</strain>
    </source>
</reference>
<dbReference type="Proteomes" id="UP001355207">
    <property type="component" value="Chromosome 4"/>
</dbReference>
<feature type="signal peptide" evidence="2">
    <location>
        <begin position="1"/>
        <end position="17"/>
    </location>
</feature>
<sequence length="66" mass="7285">MFATGGFASAALLAALAIDYLDHRDKKGERLLGPVEEDRKSEHTEKESESAPETPFYDEKTMKAIA</sequence>
<feature type="compositionally biased region" description="Basic and acidic residues" evidence="1">
    <location>
        <begin position="30"/>
        <end position="49"/>
    </location>
</feature>
<evidence type="ECO:0000313" key="3">
    <source>
        <dbReference type="EMBL" id="WWC88900.1"/>
    </source>
</evidence>
<evidence type="ECO:0000256" key="1">
    <source>
        <dbReference type="SAM" id="MobiDB-lite"/>
    </source>
</evidence>
<keyword evidence="4" id="KW-1185">Reference proteome</keyword>
<gene>
    <name evidence="3" type="ORF">L201_003815</name>
</gene>
<accession>A0AAX4JU03</accession>
<organism evidence="3 4">
    <name type="scientific">Kwoniella dendrophila CBS 6074</name>
    <dbReference type="NCBI Taxonomy" id="1295534"/>
    <lineage>
        <taxon>Eukaryota</taxon>
        <taxon>Fungi</taxon>
        <taxon>Dikarya</taxon>
        <taxon>Basidiomycota</taxon>
        <taxon>Agaricomycotina</taxon>
        <taxon>Tremellomycetes</taxon>
        <taxon>Tremellales</taxon>
        <taxon>Cryptococcaceae</taxon>
        <taxon>Kwoniella</taxon>
    </lineage>
</organism>